<name>A0A7W7K0H3_9SPHN</name>
<keyword evidence="3" id="KW-1185">Reference proteome</keyword>
<comment type="caution">
    <text evidence="2">The sequence shown here is derived from an EMBL/GenBank/DDBJ whole genome shotgun (WGS) entry which is preliminary data.</text>
</comment>
<evidence type="ECO:0000313" key="2">
    <source>
        <dbReference type="EMBL" id="MBB4838422.1"/>
    </source>
</evidence>
<proteinExistence type="predicted"/>
<dbReference type="Proteomes" id="UP000575241">
    <property type="component" value="Unassembled WGS sequence"/>
</dbReference>
<dbReference type="EMBL" id="JACHLN010000001">
    <property type="protein sequence ID" value="MBB4838422.1"/>
    <property type="molecule type" value="Genomic_DNA"/>
</dbReference>
<sequence>MLKLSQAIGAAALLLATPAFAQDRADSDGQSTIIVRGKVLDAKEQARALVGRMSVPVAGQLARYGDEVCPFVSGFTDVYAQKVAARIRKVATEAGAKLGDAKCRPNLVVVIVDDGREFTRELYRLYPTQFTDMDPSKRKRLLASTAAARSWTVTRIHNEDGQMIGESRSSDSDTSMNGTRITIGNGKPVLRIPQASIINQSTQQQIELAYVVIETRATLGKNLMQVADYAAMRGLMQSRPEKLAADDDTILRLFEPGALPGPTTLTASDRAYLSGLYYGRGNRSAASQMGQISSGVARSGGEPANP</sequence>
<keyword evidence="1" id="KW-0732">Signal</keyword>
<gene>
    <name evidence="2" type="ORF">HNP52_001473</name>
</gene>
<protein>
    <submittedName>
        <fullName evidence="2">Uncharacterized protein</fullName>
    </submittedName>
</protein>
<dbReference type="RefSeq" id="WP_184164527.1">
    <property type="nucleotide sequence ID" value="NZ_JACHLN010000001.1"/>
</dbReference>
<feature type="chain" id="PRO_5031372467" evidence="1">
    <location>
        <begin position="22"/>
        <end position="306"/>
    </location>
</feature>
<accession>A0A7W7K0H3</accession>
<organism evidence="2 3">
    <name type="scientific">Sphingomonas kyeonggiensis</name>
    <dbReference type="NCBI Taxonomy" id="1268553"/>
    <lineage>
        <taxon>Bacteria</taxon>
        <taxon>Pseudomonadati</taxon>
        <taxon>Pseudomonadota</taxon>
        <taxon>Alphaproteobacteria</taxon>
        <taxon>Sphingomonadales</taxon>
        <taxon>Sphingomonadaceae</taxon>
        <taxon>Sphingomonas</taxon>
    </lineage>
</organism>
<evidence type="ECO:0000256" key="1">
    <source>
        <dbReference type="SAM" id="SignalP"/>
    </source>
</evidence>
<reference evidence="2 3" key="1">
    <citation type="submission" date="2020-08" db="EMBL/GenBank/DDBJ databases">
        <title>Functional genomics of gut bacteria from endangered species of beetles.</title>
        <authorList>
            <person name="Carlos-Shanley C."/>
        </authorList>
    </citation>
    <scope>NUCLEOTIDE SEQUENCE [LARGE SCALE GENOMIC DNA]</scope>
    <source>
        <strain evidence="2 3">S00224</strain>
    </source>
</reference>
<evidence type="ECO:0000313" key="3">
    <source>
        <dbReference type="Proteomes" id="UP000575241"/>
    </source>
</evidence>
<feature type="signal peptide" evidence="1">
    <location>
        <begin position="1"/>
        <end position="21"/>
    </location>
</feature>
<dbReference type="AlphaFoldDB" id="A0A7W7K0H3"/>